<evidence type="ECO:0000256" key="1">
    <source>
        <dbReference type="SAM" id="MobiDB-lite"/>
    </source>
</evidence>
<evidence type="ECO:0000313" key="2">
    <source>
        <dbReference type="EMBL" id="OSZ99980.1"/>
    </source>
</evidence>
<reference evidence="2 3" key="1">
    <citation type="journal article" date="2015" name="Genome Announc.">
        <title>Genome sequence and annotation of Trichoderma parareesei, the ancestor of the cellulase producer Trichoderma reesei.</title>
        <authorList>
            <person name="Yang D."/>
            <person name="Pomraning K."/>
            <person name="Kopchinskiy A."/>
            <person name="Karimi Aghcheh R."/>
            <person name="Atanasova L."/>
            <person name="Chenthamara K."/>
            <person name="Baker S.E."/>
            <person name="Zhang R."/>
            <person name="Shen Q."/>
            <person name="Freitag M."/>
            <person name="Kubicek C.P."/>
            <person name="Druzhinina I.S."/>
        </authorList>
    </citation>
    <scope>NUCLEOTIDE SEQUENCE [LARGE SCALE GENOMIC DNA]</scope>
    <source>
        <strain evidence="2 3">CBS 125925</strain>
    </source>
</reference>
<sequence length="426" mass="47486">MSDWRERGEVPDSQDESDDYYSDHEAQLPVRASIPEAQGAEDIWAFPGSDDEEQRNIPFATAVPPFSTRPSLQARSRSVTTSLALVEDNFESQVQLSPPKLPETISSSLSASSPDEVASRNNQDTADAPSFANGNAIFTSGNNVASFASTLAASGEQPTTTEDNEVHHHAATLETADATSRHGRRLRPRNLIQEKPYFYDRVNYSNTFRKHGLIPVNVITESERRHASAASSDAASWDGDDDQDSQDIDILPRSDKTETGDFTAPSKEHDIHLLEPSSPVYLAPQQLQPMMIQTCQIWISSWDGHLLPERTIFCGTPPRFKLRPRDFGGEISFSVIRQNQISSLAESQSLPAHYRIGRIRILNEASLEELGIGRKIHFKRPQDLQVLAPWCQYPLEESKVKMSTVDKKVKKGLKAEAKPTAIHTKW</sequence>
<feature type="compositionally biased region" description="Basic and acidic residues" evidence="1">
    <location>
        <begin position="250"/>
        <end position="259"/>
    </location>
</feature>
<accession>A0A2H2ZIS0</accession>
<feature type="region of interest" description="Disordered" evidence="1">
    <location>
        <begin position="91"/>
        <end position="133"/>
    </location>
</feature>
<feature type="compositionally biased region" description="Basic and acidic residues" evidence="1">
    <location>
        <begin position="1"/>
        <end position="10"/>
    </location>
</feature>
<feature type="region of interest" description="Disordered" evidence="1">
    <location>
        <begin position="225"/>
        <end position="264"/>
    </location>
</feature>
<organism evidence="2 3">
    <name type="scientific">Trichoderma parareesei</name>
    <name type="common">Filamentous fungus</name>
    <dbReference type="NCBI Taxonomy" id="858221"/>
    <lineage>
        <taxon>Eukaryota</taxon>
        <taxon>Fungi</taxon>
        <taxon>Dikarya</taxon>
        <taxon>Ascomycota</taxon>
        <taxon>Pezizomycotina</taxon>
        <taxon>Sordariomycetes</taxon>
        <taxon>Hypocreomycetidae</taxon>
        <taxon>Hypocreales</taxon>
        <taxon>Hypocreaceae</taxon>
        <taxon>Trichoderma</taxon>
    </lineage>
</organism>
<dbReference type="Proteomes" id="UP000219286">
    <property type="component" value="Unassembled WGS sequence"/>
</dbReference>
<feature type="compositionally biased region" description="Acidic residues" evidence="1">
    <location>
        <begin position="238"/>
        <end position="247"/>
    </location>
</feature>
<keyword evidence="3" id="KW-1185">Reference proteome</keyword>
<gene>
    <name evidence="2" type="ORF">A9Z42_0012290</name>
</gene>
<name>A0A2H2ZIS0_TRIPA</name>
<feature type="compositionally biased region" description="Polar residues" evidence="1">
    <location>
        <begin position="104"/>
        <end position="125"/>
    </location>
</feature>
<comment type="caution">
    <text evidence="2">The sequence shown here is derived from an EMBL/GenBank/DDBJ whole genome shotgun (WGS) entry which is preliminary data.</text>
</comment>
<feature type="region of interest" description="Disordered" evidence="1">
    <location>
        <begin position="1"/>
        <end position="56"/>
    </location>
</feature>
<dbReference type="EMBL" id="LFMI01000016">
    <property type="protein sequence ID" value="OSZ99980.1"/>
    <property type="molecule type" value="Genomic_DNA"/>
</dbReference>
<feature type="compositionally biased region" description="Low complexity" evidence="1">
    <location>
        <begin position="228"/>
        <end position="237"/>
    </location>
</feature>
<protein>
    <submittedName>
        <fullName evidence="2">Uncharacterized protein</fullName>
    </submittedName>
</protein>
<dbReference type="AlphaFoldDB" id="A0A2H2ZIS0"/>
<proteinExistence type="predicted"/>
<evidence type="ECO:0000313" key="3">
    <source>
        <dbReference type="Proteomes" id="UP000219286"/>
    </source>
</evidence>